<dbReference type="EMBL" id="JAHXZJ010001864">
    <property type="protein sequence ID" value="KAH0549648.1"/>
    <property type="molecule type" value="Genomic_DNA"/>
</dbReference>
<dbReference type="AlphaFoldDB" id="A0AAV7HX78"/>
<name>A0AAV7HX78_COTGL</name>
<sequence length="89" mass="9998">MLRFGECSALAIQPFYEQSKLKYHSSPLTLYESSRTLPPPAHHSSTRPLLTSHATHPLPAHMQPTAVYGLAPLSPTKHQYQPSSLWFTE</sequence>
<accession>A0AAV7HX78</accession>
<comment type="caution">
    <text evidence="2">The sequence shown here is derived from an EMBL/GenBank/DDBJ whole genome shotgun (WGS) entry which is preliminary data.</text>
</comment>
<protein>
    <submittedName>
        <fullName evidence="2">Uncharacterized protein</fullName>
    </submittedName>
</protein>
<keyword evidence="3" id="KW-1185">Reference proteome</keyword>
<evidence type="ECO:0000256" key="1">
    <source>
        <dbReference type="SAM" id="MobiDB-lite"/>
    </source>
</evidence>
<organism evidence="2 3">
    <name type="scientific">Cotesia glomerata</name>
    <name type="common">Lepidopteran parasitic wasp</name>
    <name type="synonym">Apanteles glomeratus</name>
    <dbReference type="NCBI Taxonomy" id="32391"/>
    <lineage>
        <taxon>Eukaryota</taxon>
        <taxon>Metazoa</taxon>
        <taxon>Ecdysozoa</taxon>
        <taxon>Arthropoda</taxon>
        <taxon>Hexapoda</taxon>
        <taxon>Insecta</taxon>
        <taxon>Pterygota</taxon>
        <taxon>Neoptera</taxon>
        <taxon>Endopterygota</taxon>
        <taxon>Hymenoptera</taxon>
        <taxon>Apocrita</taxon>
        <taxon>Ichneumonoidea</taxon>
        <taxon>Braconidae</taxon>
        <taxon>Microgastrinae</taxon>
        <taxon>Cotesia</taxon>
    </lineage>
</organism>
<evidence type="ECO:0000313" key="2">
    <source>
        <dbReference type="EMBL" id="KAH0549648.1"/>
    </source>
</evidence>
<evidence type="ECO:0000313" key="3">
    <source>
        <dbReference type="Proteomes" id="UP000826195"/>
    </source>
</evidence>
<reference evidence="2 3" key="1">
    <citation type="journal article" date="2021" name="J. Hered.">
        <title>A chromosome-level genome assembly of the parasitoid wasp, Cotesia glomerata (Hymenoptera: Braconidae).</title>
        <authorList>
            <person name="Pinto B.J."/>
            <person name="Weis J.J."/>
            <person name="Gamble T."/>
            <person name="Ode P.J."/>
            <person name="Paul R."/>
            <person name="Zaspel J.M."/>
        </authorList>
    </citation>
    <scope>NUCLEOTIDE SEQUENCE [LARGE SCALE GENOMIC DNA]</scope>
    <source>
        <strain evidence="2">CgM1</strain>
    </source>
</reference>
<proteinExistence type="predicted"/>
<dbReference type="Proteomes" id="UP000826195">
    <property type="component" value="Unassembled WGS sequence"/>
</dbReference>
<gene>
    <name evidence="2" type="ORF">KQX54_011700</name>
</gene>
<feature type="region of interest" description="Disordered" evidence="1">
    <location>
        <begin position="34"/>
        <end position="61"/>
    </location>
</feature>